<protein>
    <submittedName>
        <fullName evidence="1">Uncharacterized protein</fullName>
    </submittedName>
</protein>
<proteinExistence type="predicted"/>
<name>A0A9D1NEJ4_9FIRM</name>
<evidence type="ECO:0000313" key="1">
    <source>
        <dbReference type="EMBL" id="HIV01385.1"/>
    </source>
</evidence>
<evidence type="ECO:0000313" key="2">
    <source>
        <dbReference type="Proteomes" id="UP000886861"/>
    </source>
</evidence>
<dbReference type="EMBL" id="DVOJ01000008">
    <property type="protein sequence ID" value="HIV01385.1"/>
    <property type="molecule type" value="Genomic_DNA"/>
</dbReference>
<reference evidence="1" key="1">
    <citation type="submission" date="2020-10" db="EMBL/GenBank/DDBJ databases">
        <authorList>
            <person name="Gilroy R."/>
        </authorList>
    </citation>
    <scope>NUCLEOTIDE SEQUENCE</scope>
    <source>
        <strain evidence="1">CHK186-9395</strain>
    </source>
</reference>
<dbReference type="AlphaFoldDB" id="A0A9D1NEJ4"/>
<comment type="caution">
    <text evidence="1">The sequence shown here is derived from an EMBL/GenBank/DDBJ whole genome shotgun (WGS) entry which is preliminary data.</text>
</comment>
<gene>
    <name evidence="1" type="ORF">IAA62_02390</name>
</gene>
<accession>A0A9D1NEJ4</accession>
<sequence>MRHVNLSRREINLLEDVCFTKLLTIDDVAIIEKDSDINVVIRNITTKLLTLGKESPYYAELKSILEKFVNLRDIVFKR</sequence>
<dbReference type="Proteomes" id="UP000886861">
    <property type="component" value="Unassembled WGS sequence"/>
</dbReference>
<organism evidence="1 2">
    <name type="scientific">Candidatus Caccopulliclostridium gallistercoris</name>
    <dbReference type="NCBI Taxonomy" id="2840719"/>
    <lineage>
        <taxon>Bacteria</taxon>
        <taxon>Bacillati</taxon>
        <taxon>Bacillota</taxon>
        <taxon>Clostridia</taxon>
        <taxon>Candidatus Caccopulliclostridium</taxon>
    </lineage>
</organism>
<reference evidence="1" key="2">
    <citation type="journal article" date="2021" name="PeerJ">
        <title>Extensive microbial diversity within the chicken gut microbiome revealed by metagenomics and culture.</title>
        <authorList>
            <person name="Gilroy R."/>
            <person name="Ravi A."/>
            <person name="Getino M."/>
            <person name="Pursley I."/>
            <person name="Horton D.L."/>
            <person name="Alikhan N.F."/>
            <person name="Baker D."/>
            <person name="Gharbi K."/>
            <person name="Hall N."/>
            <person name="Watson M."/>
            <person name="Adriaenssens E.M."/>
            <person name="Foster-Nyarko E."/>
            <person name="Jarju S."/>
            <person name="Secka A."/>
            <person name="Antonio M."/>
            <person name="Oren A."/>
            <person name="Chaudhuri R.R."/>
            <person name="La Ragione R."/>
            <person name="Hildebrand F."/>
            <person name="Pallen M.J."/>
        </authorList>
    </citation>
    <scope>NUCLEOTIDE SEQUENCE</scope>
    <source>
        <strain evidence="1">CHK186-9395</strain>
    </source>
</reference>